<feature type="chain" id="PRO_5047026582" evidence="1">
    <location>
        <begin position="22"/>
        <end position="667"/>
    </location>
</feature>
<protein>
    <submittedName>
        <fullName evidence="2">BACON domain-containing protein</fullName>
    </submittedName>
</protein>
<dbReference type="InterPro" id="IPR024361">
    <property type="entry name" value="BACON"/>
</dbReference>
<keyword evidence="3" id="KW-1185">Reference proteome</keyword>
<dbReference type="PROSITE" id="PS51257">
    <property type="entry name" value="PROKAR_LIPOPROTEIN"/>
    <property type="match status" value="1"/>
</dbReference>
<organism evidence="2 3">
    <name type="scientific">Heminiphilus faecis</name>
    <dbReference type="NCBI Taxonomy" id="2601703"/>
    <lineage>
        <taxon>Bacteria</taxon>
        <taxon>Pseudomonadati</taxon>
        <taxon>Bacteroidota</taxon>
        <taxon>Bacteroidia</taxon>
        <taxon>Bacteroidales</taxon>
        <taxon>Muribaculaceae</taxon>
        <taxon>Heminiphilus</taxon>
    </lineage>
</organism>
<dbReference type="EMBL" id="JBCLPP010000001">
    <property type="protein sequence ID" value="MEY8244061.1"/>
    <property type="molecule type" value="Genomic_DNA"/>
</dbReference>
<dbReference type="Proteomes" id="UP001565200">
    <property type="component" value="Unassembled WGS sequence"/>
</dbReference>
<dbReference type="Gene3D" id="2.60.40.10">
    <property type="entry name" value="Immunoglobulins"/>
    <property type="match status" value="1"/>
</dbReference>
<proteinExistence type="predicted"/>
<name>A0ABV4CRQ4_9BACT</name>
<reference evidence="2 3" key="1">
    <citation type="submission" date="2024-03" db="EMBL/GenBank/DDBJ databases">
        <title>Mouse gut bacterial collection (mGBC) of GemPharmatech.</title>
        <authorList>
            <person name="He Y."/>
            <person name="Dong L."/>
            <person name="Wu D."/>
            <person name="Gao X."/>
            <person name="Lin Z."/>
        </authorList>
    </citation>
    <scope>NUCLEOTIDE SEQUENCE [LARGE SCALE GENOMIC DNA]</scope>
    <source>
        <strain evidence="2 3">54-13</strain>
    </source>
</reference>
<gene>
    <name evidence="2" type="ORF">AAK873_00340</name>
</gene>
<dbReference type="RefSeq" id="WP_121697870.1">
    <property type="nucleotide sequence ID" value="NZ_JBCLPP010000001.1"/>
</dbReference>
<feature type="signal peptide" evidence="1">
    <location>
        <begin position="1"/>
        <end position="21"/>
    </location>
</feature>
<evidence type="ECO:0000313" key="2">
    <source>
        <dbReference type="EMBL" id="MEY8244061.1"/>
    </source>
</evidence>
<sequence>MKLINYILASMLLLTAGLFSGCSDDDDSRAGAVLSSATSLNFSSTDAGTKTIMIYADGDWTVEAPEWVVVTPDHGSMTMEVTVSAADNMRDGAVDNPRKENVIFKGRDLRSIAELLVVQAGDKFRDCPTVEIADVDGLDNEAVFEIKNAQVAALTASGFMISDGSVNVFVKSADAVEVGDMVDVRGEKAADNQKLAYVVSNKVTVVSSGSEVSYPNPEDITDKLATYTATTRKFIKVEGVMYEGVVRIEGVEMGVQLVDAPASFDLAELHGHAVVVTGYFGGVATPVIRLTPVNIVDNGEANIPEATIEEIASLVDASVIRIKEATVALITPNGFIVSDGSVGALVVTKNADVQVGDKVTVKAKKVTDGYGMPKLEPEKISVVSSGNEVTWTPDDITSSLATYTTNARQCVKVSGTMNGNIIRLAGSSASVIMRNIPAGVDVSTYGHAVTVTGFVSSVDAPVVSMTPASIIDNGASSVVYFAEDFEWLDPWAAIVPAGKTVEEDNLDATAPQISDKKKAGLKGETVEDMMKERGYDFLRVTTKTAGECIYLQRNYLKFGKTSYQAGIVLPKLTSISGSANVKLKFEWCPMRQGSGKIDPVNLIVLVDDKEYEVPTHGWNNGHTLEWIPAEVALTGVTKDSKIVIRQTQWPASTANRWFLDNISITAQ</sequence>
<evidence type="ECO:0000313" key="3">
    <source>
        <dbReference type="Proteomes" id="UP001565200"/>
    </source>
</evidence>
<keyword evidence="1" id="KW-0732">Signal</keyword>
<dbReference type="InterPro" id="IPR013783">
    <property type="entry name" value="Ig-like_fold"/>
</dbReference>
<evidence type="ECO:0000256" key="1">
    <source>
        <dbReference type="SAM" id="SignalP"/>
    </source>
</evidence>
<comment type="caution">
    <text evidence="2">The sequence shown here is derived from an EMBL/GenBank/DDBJ whole genome shotgun (WGS) entry which is preliminary data.</text>
</comment>
<dbReference type="CDD" id="cd14948">
    <property type="entry name" value="BACON"/>
    <property type="match status" value="1"/>
</dbReference>
<accession>A0ABV4CRQ4</accession>